<proteinExistence type="inferred from homology"/>
<dbReference type="InterPro" id="IPR001222">
    <property type="entry name" value="Znf_TFIIS"/>
</dbReference>
<dbReference type="PANTHER" id="PTHR24238">
    <property type="entry name" value="G-PROTEIN COUPLED RECEPTOR"/>
    <property type="match status" value="1"/>
</dbReference>
<dbReference type="PRINTS" id="PR00237">
    <property type="entry name" value="GPCRRHODOPSN"/>
</dbReference>
<feature type="transmembrane region" description="Helical" evidence="24">
    <location>
        <begin position="159"/>
        <end position="179"/>
    </location>
</feature>
<feature type="transmembrane region" description="Helical" evidence="24">
    <location>
        <begin position="200"/>
        <end position="220"/>
    </location>
</feature>
<feature type="domain" description="TFIIS-type" evidence="26">
    <location>
        <begin position="574"/>
        <end position="616"/>
    </location>
</feature>
<keyword evidence="11 22" id="KW-0297">G-protein coupled receptor</keyword>
<keyword evidence="9" id="KW-0862">Zinc</keyword>
<feature type="region of interest" description="Disordered" evidence="23">
    <location>
        <begin position="334"/>
        <end position="373"/>
    </location>
</feature>
<protein>
    <recommendedName>
        <fullName evidence="4">DNA-directed RNA polymerase III subunit RPC10</fullName>
    </recommendedName>
    <alternativeName>
        <fullName evidence="20">DNA-directed RNA polymerase III subunit K</fullName>
    </alternativeName>
    <alternativeName>
        <fullName evidence="17">RNA polymerase III subunit C11</fullName>
    </alternativeName>
</protein>
<keyword evidence="14 22" id="KW-0675">Receptor</keyword>
<evidence type="ECO:0000256" key="21">
    <source>
        <dbReference type="PROSITE-ProRule" id="PRU00472"/>
    </source>
</evidence>
<evidence type="ECO:0000313" key="28">
    <source>
        <dbReference type="Proteomes" id="UP001519460"/>
    </source>
</evidence>
<dbReference type="PANTHER" id="PTHR24238:SF47">
    <property type="entry name" value="ECDYSTEROIDS_DOPAMINE RECEPTOR-RELATED"/>
    <property type="match status" value="1"/>
</dbReference>
<dbReference type="InterPro" id="IPR034014">
    <property type="entry name" value="Zn_ribbon_RPC11_C"/>
</dbReference>
<evidence type="ECO:0000256" key="13">
    <source>
        <dbReference type="ARBA" id="ARBA00023163"/>
    </source>
</evidence>
<comment type="similarity">
    <text evidence="3">Belongs to the archaeal RpoM/eukaryotic RPA12/RPB9/RPC11 RNA polymerase family.</text>
</comment>
<gene>
    <name evidence="27" type="ORF">BaRGS_00030121</name>
</gene>
<evidence type="ECO:0000256" key="23">
    <source>
        <dbReference type="SAM" id="MobiDB-lite"/>
    </source>
</evidence>
<evidence type="ECO:0000256" key="18">
    <source>
        <dbReference type="ARBA" id="ARBA00044007"/>
    </source>
</evidence>
<evidence type="ECO:0000256" key="19">
    <source>
        <dbReference type="ARBA" id="ARBA00054653"/>
    </source>
</evidence>
<dbReference type="PROSITE" id="PS00466">
    <property type="entry name" value="ZF_TFIIS_1"/>
    <property type="match status" value="1"/>
</dbReference>
<evidence type="ECO:0000256" key="5">
    <source>
        <dbReference type="ARBA" id="ARBA00022478"/>
    </source>
</evidence>
<keyword evidence="12 24" id="KW-0472">Membrane</keyword>
<keyword evidence="6 22" id="KW-0812">Transmembrane</keyword>
<evidence type="ECO:0000313" key="27">
    <source>
        <dbReference type="EMBL" id="KAK7478658.1"/>
    </source>
</evidence>
<feature type="transmembrane region" description="Helical" evidence="24">
    <location>
        <begin position="392"/>
        <end position="420"/>
    </location>
</feature>
<comment type="subcellular location">
    <subcellularLocation>
        <location evidence="2">Membrane</location>
        <topology evidence="2">Multi-pass membrane protein</topology>
    </subcellularLocation>
    <subcellularLocation>
        <location evidence="1">Nucleus</location>
    </subcellularLocation>
</comment>
<evidence type="ECO:0000256" key="8">
    <source>
        <dbReference type="ARBA" id="ARBA00022771"/>
    </source>
</evidence>
<comment type="function">
    <text evidence="19">Core component of RNA polymerase III (Pol III) which synthesizes small non-coding RNAs using the four ribonucleoside triphosphates as substrates. Can mediate Pol I proofreading of the nascent RNA transcript. Anchors into the Pol III active site to constantly monitor transcription fidelity, cleaves mis-incorporated 5'-ribonucleotides and restarts the transcription process. Once Pol III reaches the poly(dT) termination signal, can induce Pol III clamp opening and transcription termination. Pol III plays an important role in sensing and limiting infection by intracellular bacteria and DNA viruses. Acts as a nuclear and cytosolic DNA sensor involved in innate immune response. Can sense non-self dsDNA that serves as template for transcription into dsRNA. The non-self RNA polymerase III transcripts, such as Epstein-Barr virus-encoded RNAs (EBERs) induce type I interferon and NF-kappa-B through the RIG-I pathway.</text>
</comment>
<feature type="transmembrane region" description="Helical" evidence="24">
    <location>
        <begin position="250"/>
        <end position="268"/>
    </location>
</feature>
<keyword evidence="5" id="KW-0240">DNA-directed RNA polymerase</keyword>
<keyword evidence="16" id="KW-0539">Nucleus</keyword>
<evidence type="ECO:0000259" key="26">
    <source>
        <dbReference type="PROSITE" id="PS51133"/>
    </source>
</evidence>
<dbReference type="CDD" id="cd10509">
    <property type="entry name" value="Zn-ribbon_RPC11"/>
    <property type="match status" value="1"/>
</dbReference>
<evidence type="ECO:0000256" key="10">
    <source>
        <dbReference type="ARBA" id="ARBA00022989"/>
    </source>
</evidence>
<dbReference type="AlphaFoldDB" id="A0ABD0JUX3"/>
<feature type="transmembrane region" description="Helical" evidence="24">
    <location>
        <begin position="432"/>
        <end position="452"/>
    </location>
</feature>
<dbReference type="Pfam" id="PF01096">
    <property type="entry name" value="Zn_ribbon_TFIIS"/>
    <property type="match status" value="1"/>
</dbReference>
<comment type="subunit">
    <text evidence="18">Component of the RNA polymerase III complex consisting of 17 subunits: a ten-subunit horseshoe-shaped catalytic core composed of POLR3A/RPC1, POLR3B/RPC2, POLR1C/RPAC1, POLR1D/RPAC2, POLR3K/RPC10, POLR2E/RPABC1, POLR2F/RPABC2, POLR2H/RPABC3, POLR2K/RPABC4 and POLR2L/RPABC5; a mobile stalk composed of two subunits POLR3H/RPC8 and CRCP/RPC9, protruding from the core and functioning primarily in transcription initiation; and additional subunits homologous to general transcription factors of the RNA polymerase II machinery, POLR3C/RPC3-POLR3F/RPC6-POLR3G/RPC7 heterotrimer required for transcription initiation and POLR3D/RPC4-POLR3E/RPC5 heterodimer involved in both transcription initiation and termination.</text>
</comment>
<organism evidence="27 28">
    <name type="scientific">Batillaria attramentaria</name>
    <dbReference type="NCBI Taxonomy" id="370345"/>
    <lineage>
        <taxon>Eukaryota</taxon>
        <taxon>Metazoa</taxon>
        <taxon>Spiralia</taxon>
        <taxon>Lophotrochozoa</taxon>
        <taxon>Mollusca</taxon>
        <taxon>Gastropoda</taxon>
        <taxon>Caenogastropoda</taxon>
        <taxon>Sorbeoconcha</taxon>
        <taxon>Cerithioidea</taxon>
        <taxon>Batillariidae</taxon>
        <taxon>Batillaria</taxon>
    </lineage>
</organism>
<evidence type="ECO:0000256" key="7">
    <source>
        <dbReference type="ARBA" id="ARBA00022723"/>
    </source>
</evidence>
<evidence type="ECO:0000256" key="12">
    <source>
        <dbReference type="ARBA" id="ARBA00023136"/>
    </source>
</evidence>
<evidence type="ECO:0000256" key="2">
    <source>
        <dbReference type="ARBA" id="ARBA00004141"/>
    </source>
</evidence>
<evidence type="ECO:0000256" key="17">
    <source>
        <dbReference type="ARBA" id="ARBA00029985"/>
    </source>
</evidence>
<keyword evidence="15 22" id="KW-0807">Transducer</keyword>
<dbReference type="PROSITE" id="PS00237">
    <property type="entry name" value="G_PROTEIN_RECEP_F1_1"/>
    <property type="match status" value="1"/>
</dbReference>
<sequence>MTVFHVSDCQWLFSLVSDTVTTAPRPAIERIPKSRPPVKMQDVSSTDSYSQFNDSYRSTSECQSELHYNHTLLRELNDRMLVNLRPAVAYLGILMLVGAVGNSLSLYIFGRRLKSTTQNMLFLWLAVFDLLSCLVGIPSEIVDIRHYYFYESAMACKTMRFLLTLLAIASVNLLLTIAIDRYRRVCLPLHWQMTLTHAKWCVAGSALLGVVVAGPAFSLYGRRTIPTGVEGLLGCDCSVQDKYQGRLYPLLYELLFGAAFVAYTIALSGRVQRRAAGSGYACQGVAEGKPGVAEGRPAMYVRVWLEIRRHRKYMSRNSITSIALSSLLRSDADSDSLPSGAATDTPDVSRRNSGPRDLSSPVAADSPEIPRKRTKTSQVSVKILKSLKASKLTVIALAVTLVFVVSYLPHLCLIITRTVVEDFDRQQTGAGLVFYNIFLRSYFVNSVANVFIYSAMNTEFRVEFLSVTRPVRFCHCDTDALDMRRDGHRHRGSHGRQFAAAPAAATVTSMVGDAGPGPRLLTGVIVTSPERFFKGTFSSATLFVEAMSSRRYPRLKEVDDVLGGAAAWENVDATEATCPKCEHNRAFFMQIQTRSADEPMTTFYKCCRMECGHRWRD</sequence>
<evidence type="ECO:0000256" key="3">
    <source>
        <dbReference type="ARBA" id="ARBA00008925"/>
    </source>
</evidence>
<evidence type="ECO:0000256" key="9">
    <source>
        <dbReference type="ARBA" id="ARBA00022833"/>
    </source>
</evidence>
<dbReference type="PROSITE" id="PS50262">
    <property type="entry name" value="G_PROTEIN_RECEP_F1_2"/>
    <property type="match status" value="1"/>
</dbReference>
<evidence type="ECO:0000256" key="11">
    <source>
        <dbReference type="ARBA" id="ARBA00023040"/>
    </source>
</evidence>
<dbReference type="InterPro" id="IPR000276">
    <property type="entry name" value="GPCR_Rhodpsn"/>
</dbReference>
<evidence type="ECO:0000256" key="22">
    <source>
        <dbReference type="RuleBase" id="RU000688"/>
    </source>
</evidence>
<feature type="region of interest" description="Disordered" evidence="23">
    <location>
        <begin position="35"/>
        <end position="54"/>
    </location>
</feature>
<evidence type="ECO:0000256" key="24">
    <source>
        <dbReference type="SAM" id="Phobius"/>
    </source>
</evidence>
<feature type="transmembrane region" description="Helical" evidence="24">
    <location>
        <begin position="121"/>
        <end position="139"/>
    </location>
</feature>
<keyword evidence="7" id="KW-0479">Metal-binding</keyword>
<dbReference type="EMBL" id="JACVVK020000320">
    <property type="protein sequence ID" value="KAK7478658.1"/>
    <property type="molecule type" value="Genomic_DNA"/>
</dbReference>
<dbReference type="GO" id="GO:0006383">
    <property type="term" value="P:transcription by RNA polymerase III"/>
    <property type="evidence" value="ECO:0007669"/>
    <property type="project" value="UniProtKB-ARBA"/>
</dbReference>
<evidence type="ECO:0000256" key="20">
    <source>
        <dbReference type="ARBA" id="ARBA00078854"/>
    </source>
</evidence>
<evidence type="ECO:0000256" key="16">
    <source>
        <dbReference type="ARBA" id="ARBA00023242"/>
    </source>
</evidence>
<dbReference type="FunFam" id="2.20.25.10:FF:000005">
    <property type="entry name" value="DNA-directed RNA polymerase subunit"/>
    <property type="match status" value="1"/>
</dbReference>
<evidence type="ECO:0000259" key="25">
    <source>
        <dbReference type="PROSITE" id="PS50262"/>
    </source>
</evidence>
<keyword evidence="28" id="KW-1185">Reference proteome</keyword>
<dbReference type="SMART" id="SM00440">
    <property type="entry name" value="ZnF_C2C2"/>
    <property type="match status" value="1"/>
</dbReference>
<evidence type="ECO:0000256" key="15">
    <source>
        <dbReference type="ARBA" id="ARBA00023224"/>
    </source>
</evidence>
<keyword evidence="8 21" id="KW-0863">Zinc-finger</keyword>
<comment type="similarity">
    <text evidence="22">Belongs to the G-protein coupled receptor 1 family.</text>
</comment>
<dbReference type="InterPro" id="IPR017452">
    <property type="entry name" value="GPCR_Rhodpsn_7TM"/>
</dbReference>
<name>A0ABD0JUX3_9CAEN</name>
<evidence type="ECO:0000256" key="6">
    <source>
        <dbReference type="ARBA" id="ARBA00022692"/>
    </source>
</evidence>
<dbReference type="Gene3D" id="1.20.1070.10">
    <property type="entry name" value="Rhodopsin 7-helix transmembrane proteins"/>
    <property type="match status" value="1"/>
</dbReference>
<dbReference type="SUPFAM" id="SSF57783">
    <property type="entry name" value="Zinc beta-ribbon"/>
    <property type="match status" value="1"/>
</dbReference>
<dbReference type="Gene3D" id="2.20.25.10">
    <property type="match status" value="1"/>
</dbReference>
<dbReference type="PROSITE" id="PS51133">
    <property type="entry name" value="ZF_TFIIS_2"/>
    <property type="match status" value="1"/>
</dbReference>
<dbReference type="GO" id="GO:0016020">
    <property type="term" value="C:membrane"/>
    <property type="evidence" value="ECO:0007669"/>
    <property type="project" value="UniProtKB-SubCell"/>
</dbReference>
<feature type="domain" description="G-protein coupled receptors family 1 profile" evidence="25">
    <location>
        <begin position="101"/>
        <end position="453"/>
    </location>
</feature>
<comment type="caution">
    <text evidence="27">The sequence shown here is derived from an EMBL/GenBank/DDBJ whole genome shotgun (WGS) entry which is preliminary data.</text>
</comment>
<dbReference type="GO" id="GO:0008270">
    <property type="term" value="F:zinc ion binding"/>
    <property type="evidence" value="ECO:0007669"/>
    <property type="project" value="UniProtKB-KW"/>
</dbReference>
<dbReference type="Proteomes" id="UP001519460">
    <property type="component" value="Unassembled WGS sequence"/>
</dbReference>
<keyword evidence="13" id="KW-0804">Transcription</keyword>
<dbReference type="GO" id="GO:0005666">
    <property type="term" value="C:RNA polymerase III complex"/>
    <property type="evidence" value="ECO:0007669"/>
    <property type="project" value="UniProtKB-ARBA"/>
</dbReference>
<reference evidence="27 28" key="1">
    <citation type="journal article" date="2023" name="Sci. Data">
        <title>Genome assembly of the Korean intertidal mud-creeper Batillaria attramentaria.</title>
        <authorList>
            <person name="Patra A.K."/>
            <person name="Ho P.T."/>
            <person name="Jun S."/>
            <person name="Lee S.J."/>
            <person name="Kim Y."/>
            <person name="Won Y.J."/>
        </authorList>
    </citation>
    <scope>NUCLEOTIDE SEQUENCE [LARGE SCALE GENOMIC DNA]</scope>
    <source>
        <strain evidence="27">Wonlab-2016</strain>
    </source>
</reference>
<evidence type="ECO:0000256" key="14">
    <source>
        <dbReference type="ARBA" id="ARBA00023170"/>
    </source>
</evidence>
<feature type="transmembrane region" description="Helical" evidence="24">
    <location>
        <begin position="87"/>
        <end position="109"/>
    </location>
</feature>
<evidence type="ECO:0000256" key="1">
    <source>
        <dbReference type="ARBA" id="ARBA00004123"/>
    </source>
</evidence>
<dbReference type="SUPFAM" id="SSF81321">
    <property type="entry name" value="Family A G protein-coupled receptor-like"/>
    <property type="match status" value="1"/>
</dbReference>
<dbReference type="Pfam" id="PF00001">
    <property type="entry name" value="7tm_1"/>
    <property type="match status" value="1"/>
</dbReference>
<dbReference type="CDD" id="cd00637">
    <property type="entry name" value="7tm_classA_rhodopsin-like"/>
    <property type="match status" value="1"/>
</dbReference>
<keyword evidence="10 24" id="KW-1133">Transmembrane helix</keyword>
<dbReference type="GO" id="GO:0004930">
    <property type="term" value="F:G protein-coupled receptor activity"/>
    <property type="evidence" value="ECO:0007669"/>
    <property type="project" value="UniProtKB-KW"/>
</dbReference>
<evidence type="ECO:0000256" key="4">
    <source>
        <dbReference type="ARBA" id="ARBA00020093"/>
    </source>
</evidence>
<feature type="compositionally biased region" description="Polar residues" evidence="23">
    <location>
        <begin position="42"/>
        <end position="54"/>
    </location>
</feature>
<accession>A0ABD0JUX3</accession>